<comment type="caution">
    <text evidence="1">The sequence shown here is derived from an EMBL/GenBank/DDBJ whole genome shotgun (WGS) entry which is preliminary data.</text>
</comment>
<dbReference type="OrthoDB" id="4230209at2"/>
<evidence type="ECO:0008006" key="3">
    <source>
        <dbReference type="Google" id="ProtNLM"/>
    </source>
</evidence>
<sequence>MTPDRYAGLARLAGPWLEEYRDCPILLDQCSGSEQRAVYVVVNEDGRACYCGKTRPTRVLRHGAAVIRLRQHTRLGSSKREEWAAYWVLPLLPETPDTFVDWLERTIAARLGLPLRNRHWRRNT</sequence>
<accession>A0A4R4VLS2</accession>
<protein>
    <recommendedName>
        <fullName evidence="3">GIY-YIG nuclease family protein</fullName>
    </recommendedName>
</protein>
<organism evidence="1 2">
    <name type="scientific">Saccharopolyspora terrae</name>
    <dbReference type="NCBI Taxonomy" id="2530384"/>
    <lineage>
        <taxon>Bacteria</taxon>
        <taxon>Bacillati</taxon>
        <taxon>Actinomycetota</taxon>
        <taxon>Actinomycetes</taxon>
        <taxon>Pseudonocardiales</taxon>
        <taxon>Pseudonocardiaceae</taxon>
        <taxon>Saccharopolyspora</taxon>
    </lineage>
</organism>
<dbReference type="Proteomes" id="UP000295674">
    <property type="component" value="Unassembled WGS sequence"/>
</dbReference>
<evidence type="ECO:0000313" key="2">
    <source>
        <dbReference type="Proteomes" id="UP000295674"/>
    </source>
</evidence>
<gene>
    <name evidence="1" type="ORF">E1181_21400</name>
</gene>
<dbReference type="AlphaFoldDB" id="A0A4R4VLS2"/>
<evidence type="ECO:0000313" key="1">
    <source>
        <dbReference type="EMBL" id="TDD03135.1"/>
    </source>
</evidence>
<proteinExistence type="predicted"/>
<dbReference type="EMBL" id="SMKS01000042">
    <property type="protein sequence ID" value="TDD03135.1"/>
    <property type="molecule type" value="Genomic_DNA"/>
</dbReference>
<name>A0A4R4VLS2_9PSEU</name>
<reference evidence="1 2" key="1">
    <citation type="submission" date="2019-03" db="EMBL/GenBank/DDBJ databases">
        <title>Draft genome sequences of novel Actinobacteria.</title>
        <authorList>
            <person name="Sahin N."/>
            <person name="Ay H."/>
            <person name="Saygin H."/>
        </authorList>
    </citation>
    <scope>NUCLEOTIDE SEQUENCE [LARGE SCALE GENOMIC DNA]</scope>
    <source>
        <strain evidence="1 2">16K309</strain>
    </source>
</reference>
<keyword evidence="2" id="KW-1185">Reference proteome</keyword>